<dbReference type="SUPFAM" id="SSF53448">
    <property type="entry name" value="Nucleotide-diphospho-sugar transferases"/>
    <property type="match status" value="1"/>
</dbReference>
<dbReference type="InterPro" id="IPR029044">
    <property type="entry name" value="Nucleotide-diphossugar_trans"/>
</dbReference>
<dbReference type="OrthoDB" id="6679586at2"/>
<proteinExistence type="predicted"/>
<keyword evidence="2" id="KW-1185">Reference proteome</keyword>
<evidence type="ECO:0000313" key="1">
    <source>
        <dbReference type="EMBL" id="QDU60216.1"/>
    </source>
</evidence>
<dbReference type="AlphaFoldDB" id="A0A518AZS3"/>
<protein>
    <submittedName>
        <fullName evidence="1">Uncharacterized protein</fullName>
    </submittedName>
</protein>
<dbReference type="EMBL" id="CP036279">
    <property type="protein sequence ID" value="QDU60216.1"/>
    <property type="molecule type" value="Genomic_DNA"/>
</dbReference>
<gene>
    <name evidence="1" type="ORF">Pan216_10540</name>
</gene>
<evidence type="ECO:0000313" key="2">
    <source>
        <dbReference type="Proteomes" id="UP000317093"/>
    </source>
</evidence>
<reference evidence="1 2" key="1">
    <citation type="submission" date="2019-02" db="EMBL/GenBank/DDBJ databases">
        <title>Deep-cultivation of Planctomycetes and their phenomic and genomic characterization uncovers novel biology.</title>
        <authorList>
            <person name="Wiegand S."/>
            <person name="Jogler M."/>
            <person name="Boedeker C."/>
            <person name="Pinto D."/>
            <person name="Vollmers J."/>
            <person name="Rivas-Marin E."/>
            <person name="Kohn T."/>
            <person name="Peeters S.H."/>
            <person name="Heuer A."/>
            <person name="Rast P."/>
            <person name="Oberbeckmann S."/>
            <person name="Bunk B."/>
            <person name="Jeske O."/>
            <person name="Meyerdierks A."/>
            <person name="Storesund J.E."/>
            <person name="Kallscheuer N."/>
            <person name="Luecker S."/>
            <person name="Lage O.M."/>
            <person name="Pohl T."/>
            <person name="Merkel B.J."/>
            <person name="Hornburger P."/>
            <person name="Mueller R.-W."/>
            <person name="Bruemmer F."/>
            <person name="Labrenz M."/>
            <person name="Spormann A.M."/>
            <person name="Op den Camp H."/>
            <person name="Overmann J."/>
            <person name="Amann R."/>
            <person name="Jetten M.S.M."/>
            <person name="Mascher T."/>
            <person name="Medema M.H."/>
            <person name="Devos D.P."/>
            <person name="Kaster A.-K."/>
            <person name="Ovreas L."/>
            <person name="Rohde M."/>
            <person name="Galperin M.Y."/>
            <person name="Jogler C."/>
        </authorList>
    </citation>
    <scope>NUCLEOTIDE SEQUENCE [LARGE SCALE GENOMIC DNA]</scope>
    <source>
        <strain evidence="1 2">Pan216</strain>
    </source>
</reference>
<dbReference type="RefSeq" id="WP_145255716.1">
    <property type="nucleotide sequence ID" value="NZ_CP036279.1"/>
</dbReference>
<name>A0A518AZS3_9BACT</name>
<sequence length="437" mass="49000">MAKTVESLRRLACASASAERVGLLAMPGEPVERVRHQLVDRFLSDATWTHLFFGDADQEFPEDTLDRLLALDSAIACLPVTIYAPRVAGKGRSGPGVTTNIWMHDSEAGTPATERVSRFLDPDEFPSGPFTCDGTGLACCLIAREVFERMAKPFFSFKFRNEGKAIGVSEDAYFFNKARELGYHIKVDPSPESVCEHYKEVDLTRLEDFFRDLPKRWPWRRDSKTNESLFIACLPEDNEILHETTLFLWMQQSQLKRPHEVFRTSNWLQSLKLSIRTFLAQQSEDWLLIIDGRTVPPDDFADRVISTSIPFASGLFRELVNGEPANGFLLRPSEHDGDPAHVADWLTEPLPVHWASLRATVIHRRLLEKIGTSWVPAHGGPREAGSALAEALCRSGEDSPQLVPIGCSHLQPFGLRRLLDAKLALKAELRQRNGAGS</sequence>
<dbReference type="Proteomes" id="UP000317093">
    <property type="component" value="Chromosome"/>
</dbReference>
<dbReference type="Gene3D" id="3.90.550.40">
    <property type="match status" value="1"/>
</dbReference>
<organism evidence="1 2">
    <name type="scientific">Kolteria novifilia</name>
    <dbReference type="NCBI Taxonomy" id="2527975"/>
    <lineage>
        <taxon>Bacteria</taxon>
        <taxon>Pseudomonadati</taxon>
        <taxon>Planctomycetota</taxon>
        <taxon>Planctomycetia</taxon>
        <taxon>Kolteriales</taxon>
        <taxon>Kolteriaceae</taxon>
        <taxon>Kolteria</taxon>
    </lineage>
</organism>
<dbReference type="KEGG" id="knv:Pan216_10540"/>
<accession>A0A518AZS3</accession>